<comment type="function">
    <text evidence="1">The complex LTO1:YAE1 may function as a target specific adapter that probably recruits apo-RPLI1 to the cytosolic iron-sulfur protein assembly (CIA) complex machinery. May be required for biogenesis of the large ribosomal subunit and initiation of translation.</text>
</comment>
<accession>A0A439CYK3</accession>
<dbReference type="GO" id="GO:0005634">
    <property type="term" value="C:nucleus"/>
    <property type="evidence" value="ECO:0007669"/>
    <property type="project" value="UniProtKB-SubCell"/>
</dbReference>
<evidence type="ECO:0000256" key="7">
    <source>
        <dbReference type="ARBA" id="ARBA00018400"/>
    </source>
</evidence>
<dbReference type="PANTHER" id="PTHR18829:SF0">
    <property type="entry name" value="PROTEIN YAE1 HOMOLOG"/>
    <property type="match status" value="1"/>
</dbReference>
<evidence type="ECO:0000259" key="11">
    <source>
        <dbReference type="Pfam" id="PF09811"/>
    </source>
</evidence>
<reference evidence="12 13" key="1">
    <citation type="submission" date="2018-12" db="EMBL/GenBank/DDBJ databases">
        <title>Draft genome sequence of Xylaria grammica IHI A82.</title>
        <authorList>
            <person name="Buettner E."/>
            <person name="Kellner H."/>
        </authorList>
    </citation>
    <scope>NUCLEOTIDE SEQUENCE [LARGE SCALE GENOMIC DNA]</scope>
    <source>
        <strain evidence="12 13">IHI A82</strain>
    </source>
</reference>
<dbReference type="AlphaFoldDB" id="A0A439CYK3"/>
<feature type="domain" description="Essential protein Yae1 N-terminal" evidence="11">
    <location>
        <begin position="73"/>
        <end position="111"/>
    </location>
</feature>
<dbReference type="GO" id="GO:0005737">
    <property type="term" value="C:cytoplasm"/>
    <property type="evidence" value="ECO:0007669"/>
    <property type="project" value="UniProtKB-SubCell"/>
</dbReference>
<dbReference type="Proteomes" id="UP000286045">
    <property type="component" value="Unassembled WGS sequence"/>
</dbReference>
<evidence type="ECO:0000256" key="2">
    <source>
        <dbReference type="ARBA" id="ARBA00004123"/>
    </source>
</evidence>
<evidence type="ECO:0000313" key="13">
    <source>
        <dbReference type="Proteomes" id="UP000286045"/>
    </source>
</evidence>
<evidence type="ECO:0000256" key="8">
    <source>
        <dbReference type="ARBA" id="ARBA00022490"/>
    </source>
</evidence>
<keyword evidence="13" id="KW-1185">Reference proteome</keyword>
<dbReference type="Pfam" id="PF09811">
    <property type="entry name" value="Yae1_N"/>
    <property type="match status" value="1"/>
</dbReference>
<evidence type="ECO:0000256" key="9">
    <source>
        <dbReference type="ARBA" id="ARBA00023242"/>
    </source>
</evidence>
<evidence type="ECO:0000313" key="12">
    <source>
        <dbReference type="EMBL" id="RWA07206.1"/>
    </source>
</evidence>
<protein>
    <recommendedName>
        <fullName evidence="7">Protein YAE1</fullName>
    </recommendedName>
    <alternativeName>
        <fullName evidence="6">Protein yae1</fullName>
    </alternativeName>
</protein>
<evidence type="ECO:0000256" key="10">
    <source>
        <dbReference type="SAM" id="MobiDB-lite"/>
    </source>
</evidence>
<evidence type="ECO:0000256" key="1">
    <source>
        <dbReference type="ARBA" id="ARBA00003836"/>
    </source>
</evidence>
<keyword evidence="8" id="KW-0963">Cytoplasm</keyword>
<sequence length="233" mass="24880">MHLAQPPESFGDEFDSHVFQMTSAGPSAYNPLDDIFGADPDSPVNGLGASITHGNPDISLDTRRLQAQHNTDGYRDGITTGKAGSIQAGFDQGFTLGASIGTRAGQILGLLEGISAALAKAGESVRADDLLSQAIAELNPESLFTSEFWAPDGTWTYLVTASDESGEIIYPDVADQHPLIAKWSRIARDEADSWHVDQALPILESNESSARDDAPPPEASSKLEITSRDAIEW</sequence>
<evidence type="ECO:0000256" key="6">
    <source>
        <dbReference type="ARBA" id="ARBA00017286"/>
    </source>
</evidence>
<dbReference type="STRING" id="363999.A0A439CYK3"/>
<feature type="region of interest" description="Disordered" evidence="10">
    <location>
        <begin position="204"/>
        <end position="233"/>
    </location>
</feature>
<dbReference type="PANTHER" id="PTHR18829">
    <property type="entry name" value="PROTEIN YAE1 HOMOLOG"/>
    <property type="match status" value="1"/>
</dbReference>
<gene>
    <name evidence="12" type="ORF">EKO27_g7909</name>
</gene>
<comment type="subunit">
    <text evidence="5">May form a complex with LTO1.</text>
</comment>
<comment type="similarity">
    <text evidence="4">Belongs to the YAE1 family.</text>
</comment>
<evidence type="ECO:0000256" key="5">
    <source>
        <dbReference type="ARBA" id="ARBA00011427"/>
    </source>
</evidence>
<keyword evidence="9" id="KW-0539">Nucleus</keyword>
<organism evidence="12 13">
    <name type="scientific">Xylaria grammica</name>
    <dbReference type="NCBI Taxonomy" id="363999"/>
    <lineage>
        <taxon>Eukaryota</taxon>
        <taxon>Fungi</taxon>
        <taxon>Dikarya</taxon>
        <taxon>Ascomycota</taxon>
        <taxon>Pezizomycotina</taxon>
        <taxon>Sordariomycetes</taxon>
        <taxon>Xylariomycetidae</taxon>
        <taxon>Xylariales</taxon>
        <taxon>Xylariaceae</taxon>
        <taxon>Xylaria</taxon>
    </lineage>
</organism>
<comment type="subcellular location">
    <subcellularLocation>
        <location evidence="3">Cytoplasm</location>
    </subcellularLocation>
    <subcellularLocation>
        <location evidence="2">Nucleus</location>
    </subcellularLocation>
</comment>
<proteinExistence type="inferred from homology"/>
<comment type="caution">
    <text evidence="12">The sequence shown here is derived from an EMBL/GenBank/DDBJ whole genome shotgun (WGS) entry which is preliminary data.</text>
</comment>
<evidence type="ECO:0000256" key="4">
    <source>
        <dbReference type="ARBA" id="ARBA00007096"/>
    </source>
</evidence>
<evidence type="ECO:0000256" key="3">
    <source>
        <dbReference type="ARBA" id="ARBA00004496"/>
    </source>
</evidence>
<dbReference type="EMBL" id="RYZI01000274">
    <property type="protein sequence ID" value="RWA07206.1"/>
    <property type="molecule type" value="Genomic_DNA"/>
</dbReference>
<dbReference type="InterPro" id="IPR019191">
    <property type="entry name" value="Essential_protein_Yae1_N"/>
</dbReference>
<dbReference type="InterPro" id="IPR038881">
    <property type="entry name" value="Yae1-like"/>
</dbReference>
<name>A0A439CYK3_9PEZI</name>